<feature type="DNA-binding region" description="OmpR/PhoB-type" evidence="2">
    <location>
        <begin position="52"/>
        <end position="146"/>
    </location>
</feature>
<dbReference type="InterPro" id="IPR049945">
    <property type="entry name" value="AAA_22"/>
</dbReference>
<evidence type="ECO:0000259" key="4">
    <source>
        <dbReference type="PROSITE" id="PS51755"/>
    </source>
</evidence>
<comment type="caution">
    <text evidence="5">The sequence shown here is derived from an EMBL/GenBank/DDBJ whole genome shotgun (WGS) entry which is preliminary data.</text>
</comment>
<proteinExistence type="predicted"/>
<dbReference type="Proteomes" id="UP000231501">
    <property type="component" value="Unassembled WGS sequence"/>
</dbReference>
<dbReference type="Gene3D" id="3.40.50.300">
    <property type="entry name" value="P-loop containing nucleotide triphosphate hydrolases"/>
    <property type="match status" value="1"/>
</dbReference>
<dbReference type="SUPFAM" id="SSF46894">
    <property type="entry name" value="C-terminal effector domain of the bipartite response regulators"/>
    <property type="match status" value="1"/>
</dbReference>
<feature type="region of interest" description="Disordered" evidence="3">
    <location>
        <begin position="1"/>
        <end position="27"/>
    </location>
</feature>
<protein>
    <recommendedName>
        <fullName evidence="4">OmpR/PhoB-type domain-containing protein</fullName>
    </recommendedName>
</protein>
<dbReference type="PANTHER" id="PTHR47691">
    <property type="entry name" value="REGULATOR-RELATED"/>
    <property type="match status" value="1"/>
</dbReference>
<dbReference type="CDD" id="cd00383">
    <property type="entry name" value="trans_reg_C"/>
    <property type="match status" value="1"/>
</dbReference>
<dbReference type="SUPFAM" id="SSF52540">
    <property type="entry name" value="P-loop containing nucleoside triphosphate hydrolases"/>
    <property type="match status" value="1"/>
</dbReference>
<evidence type="ECO:0000313" key="5">
    <source>
        <dbReference type="EMBL" id="PIM50482.1"/>
    </source>
</evidence>
<keyword evidence="6" id="KW-1185">Reference proteome</keyword>
<feature type="domain" description="OmpR/PhoB-type" evidence="4">
    <location>
        <begin position="52"/>
        <end position="146"/>
    </location>
</feature>
<dbReference type="GO" id="GO:0016887">
    <property type="term" value="F:ATP hydrolysis activity"/>
    <property type="evidence" value="ECO:0007669"/>
    <property type="project" value="InterPro"/>
</dbReference>
<dbReference type="SMART" id="SM00862">
    <property type="entry name" value="Trans_reg_C"/>
    <property type="match status" value="1"/>
</dbReference>
<sequence>MTGFLVKDSSAQRPLRYPSRTPCPGRASVLHGAMSTPRGCQPPSGPRPLMLSASLRFADLFELQVRERRLLVDGQPAQLGSRALDVLIALAHRAGELVSKNELIDLAWPGVVVEENNLQVQVSALRKVLGGDIISTIPGRGYRFIADVHDVPRTAQAPHEPPPQAPLALRTNLPSGLPRLLGRDEDLAGLGGVIEHHRLVTIVGAGGMGKTRLAQALLHARQSAYPHGVCWVELAPLTDAAALPGAIAAALGIRLGSGDAPLEGLAAALAPLTMLLALDNAEHLLDATAQLARTLHAAAPRLSLVVTSQAPLKLPAEQVYRLDALSTPARPLPATEAIGFGAIALFVERARAADVRFALTDANAPAVIELCRALDGLALAIELAAARAPVLGVQRLAASLDERLRLLTASRNRDAPERQQTLRAALEWSHGFLEERERTVFRRLAVIAGSASLELIQQVAADAPGDGSSHRELDEWAVLDAVTVLVERSLLVCVVSDEADSPPRYRLLDSPKVFARELLARSGEEERVRDRHARAVAALCETLHAQRLNGEIGVDAWGERARADLDNAREALIRSEALGDTDAALAIIAMLLFALPRTLHAERNALCDRFDALDGGDHGPLWLQASLGVAMQYLNSVHNPRAEAHMRRMLEAARAQVDAPDGRFNLYRALAMSLTMPPIGRDADADELCALEDPAWPPQRLHYGLLGLMLNRADPQEQLRLGHRIVANCEAGGDANPIYLANLADAQLLAGDPEGAVRTGLALLAQLQPGRDEYSLAYARLNTAAAYLALGDTQAFRPLAQQGWPLAAQADLQRYWCEYLSLLAALEGRPRAAARLAGHVETGTAGLLRFGENEALAGTRAQQLAREALGDAEFERLKAEGARLRSADIGALAFALTDAA</sequence>
<dbReference type="Gene3D" id="1.10.10.10">
    <property type="entry name" value="Winged helix-like DNA-binding domain superfamily/Winged helix DNA-binding domain"/>
    <property type="match status" value="1"/>
</dbReference>
<dbReference type="InterPro" id="IPR027417">
    <property type="entry name" value="P-loop_NTPase"/>
</dbReference>
<dbReference type="PANTHER" id="PTHR47691:SF3">
    <property type="entry name" value="HTH-TYPE TRANSCRIPTIONAL REGULATOR RV0890C-RELATED"/>
    <property type="match status" value="1"/>
</dbReference>
<accession>A0A2G9C285</accession>
<name>A0A2G9C285_9BURK</name>
<organism evidence="5 6">
    <name type="scientific">Roseateles chitinivorans</name>
    <dbReference type="NCBI Taxonomy" id="2917965"/>
    <lineage>
        <taxon>Bacteria</taxon>
        <taxon>Pseudomonadati</taxon>
        <taxon>Pseudomonadota</taxon>
        <taxon>Betaproteobacteria</taxon>
        <taxon>Burkholderiales</taxon>
        <taxon>Sphaerotilaceae</taxon>
        <taxon>Roseateles</taxon>
    </lineage>
</organism>
<dbReference type="AlphaFoldDB" id="A0A2G9C285"/>
<dbReference type="Pfam" id="PF00486">
    <property type="entry name" value="Trans_reg_C"/>
    <property type="match status" value="1"/>
</dbReference>
<gene>
    <name evidence="5" type="ORF">CS062_24780</name>
</gene>
<evidence type="ECO:0000256" key="3">
    <source>
        <dbReference type="SAM" id="MobiDB-lite"/>
    </source>
</evidence>
<evidence type="ECO:0000313" key="6">
    <source>
        <dbReference type="Proteomes" id="UP000231501"/>
    </source>
</evidence>
<dbReference type="InterPro" id="IPR036388">
    <property type="entry name" value="WH-like_DNA-bd_sf"/>
</dbReference>
<dbReference type="InterPro" id="IPR016032">
    <property type="entry name" value="Sig_transdc_resp-reg_C-effctor"/>
</dbReference>
<evidence type="ECO:0000256" key="1">
    <source>
        <dbReference type="ARBA" id="ARBA00023125"/>
    </source>
</evidence>
<reference evidence="5 6" key="1">
    <citation type="submission" date="2017-11" db="EMBL/GenBank/DDBJ databases">
        <title>Draft genome sequence of Mitsuaria sp. HWN-4.</title>
        <authorList>
            <person name="Gundlapally S.R."/>
        </authorList>
    </citation>
    <scope>NUCLEOTIDE SEQUENCE [LARGE SCALE GENOMIC DNA]</scope>
    <source>
        <strain evidence="5 6">HWN-4</strain>
    </source>
</reference>
<dbReference type="PROSITE" id="PS51755">
    <property type="entry name" value="OMPR_PHOB"/>
    <property type="match status" value="1"/>
</dbReference>
<dbReference type="InterPro" id="IPR001867">
    <property type="entry name" value="OmpR/PhoB-type_DNA-bd"/>
</dbReference>
<dbReference type="GO" id="GO:0006355">
    <property type="term" value="P:regulation of DNA-templated transcription"/>
    <property type="evidence" value="ECO:0007669"/>
    <property type="project" value="InterPro"/>
</dbReference>
<dbReference type="Pfam" id="PF13401">
    <property type="entry name" value="AAA_22"/>
    <property type="match status" value="1"/>
</dbReference>
<evidence type="ECO:0000256" key="2">
    <source>
        <dbReference type="PROSITE-ProRule" id="PRU01091"/>
    </source>
</evidence>
<dbReference type="GO" id="GO:0003677">
    <property type="term" value="F:DNA binding"/>
    <property type="evidence" value="ECO:0007669"/>
    <property type="project" value="UniProtKB-UniRule"/>
</dbReference>
<dbReference type="EMBL" id="PEOG01000137">
    <property type="protein sequence ID" value="PIM50482.1"/>
    <property type="molecule type" value="Genomic_DNA"/>
</dbReference>
<keyword evidence="1 2" id="KW-0238">DNA-binding</keyword>
<dbReference type="GO" id="GO:0000160">
    <property type="term" value="P:phosphorelay signal transduction system"/>
    <property type="evidence" value="ECO:0007669"/>
    <property type="project" value="InterPro"/>
</dbReference>